<dbReference type="Proteomes" id="UP001617702">
    <property type="component" value="Unassembled WGS sequence"/>
</dbReference>
<dbReference type="InterPro" id="IPR024719">
    <property type="entry name" value="HpaB/PvcC/4-BUDH_C"/>
</dbReference>
<dbReference type="InterPro" id="IPR009100">
    <property type="entry name" value="AcylCoA_DH/oxidase_NM_dom_sf"/>
</dbReference>
<evidence type="ECO:0000256" key="1">
    <source>
        <dbReference type="ARBA" id="ARBA00022630"/>
    </source>
</evidence>
<comment type="caution">
    <text evidence="6">The sequence shown here is derived from an EMBL/GenBank/DDBJ whole genome shotgun (WGS) entry which is preliminary data.</text>
</comment>
<dbReference type="RefSeq" id="WP_400355345.1">
    <property type="nucleotide sequence ID" value="NZ_JBIXLA010000007.1"/>
</dbReference>
<dbReference type="Gene3D" id="1.20.140.10">
    <property type="entry name" value="Butyryl-CoA Dehydrogenase, subunit A, domain 3"/>
    <property type="match status" value="1"/>
</dbReference>
<dbReference type="EMBL" id="JBIXLB010000008">
    <property type="protein sequence ID" value="MFJ5514469.1"/>
    <property type="molecule type" value="Genomic_DNA"/>
</dbReference>
<dbReference type="SUPFAM" id="SSF47203">
    <property type="entry name" value="Acyl-CoA dehydrogenase C-terminal domain-like"/>
    <property type="match status" value="1"/>
</dbReference>
<dbReference type="Pfam" id="PF11794">
    <property type="entry name" value="HpaB_N"/>
    <property type="match status" value="1"/>
</dbReference>
<evidence type="ECO:0000259" key="5">
    <source>
        <dbReference type="Pfam" id="PF11794"/>
    </source>
</evidence>
<gene>
    <name evidence="6" type="ORF">ACIPUH_16910</name>
</gene>
<dbReference type="InterPro" id="IPR046373">
    <property type="entry name" value="Acyl-CoA_Oxase/DH_mid-dom_sf"/>
</dbReference>
<evidence type="ECO:0000256" key="2">
    <source>
        <dbReference type="ARBA" id="ARBA00022827"/>
    </source>
</evidence>
<keyword evidence="1" id="KW-0285">Flavoprotein</keyword>
<dbReference type="InterPro" id="IPR024674">
    <property type="entry name" value="HpaB/PvcC/4-BUDH_N"/>
</dbReference>
<dbReference type="PIRSF" id="PIRSF000331">
    <property type="entry name" value="HpaA_HpaB"/>
    <property type="match status" value="1"/>
</dbReference>
<evidence type="ECO:0000313" key="7">
    <source>
        <dbReference type="Proteomes" id="UP001617702"/>
    </source>
</evidence>
<sequence length="493" mass="55721">MKIELFQIIANKAAFMLKEDYLRRLKIPRQVYIDSKLVSDVYKEPSFRGAIDSIAEFYQLQESQPELFTYEENGRNYHISTLAPKTKTDLARKRKSYKAIADLSFGMLGRTPDFINSALAAMATNSHVLGSGQYTDFSSNAVKYYERCRNENLFVGHGAINPQIDRGIQLGLQENKYCGVRSISHDSKGMIVRGAKMIVTLAPIADELLVFNMPGLIPGDEDFALAFAVPVTAPGVKLICRKPLNHNGYNLLDHPISNLFDESDAYMVFEDVFIPWSDVFVFRDIEKSNAFYDKTRIRNHNGHQGIVRGLAKAELLTSVAIELANKMGLGNFLNIQEQLGEMTSSLELVRGAILLAEEDATLENELLNPSVHAIQAIRYHFPKWYHRMVNIIQSLSAGSMLAVPHHGDFENSNGSVLKEALRNKKISAEDRCFLLNLAWDLSGDGFGQRQMVYEKYHAGDPIRIAAMHYSNYPKDELFKHLDNIKRIYHDSLC</sequence>
<keyword evidence="2" id="KW-0274">FAD</keyword>
<dbReference type="Gene3D" id="1.10.3140.10">
    <property type="entry name" value="4-hydroxybutyryl-coa dehydratase, domain 1"/>
    <property type="match status" value="1"/>
</dbReference>
<reference evidence="6 7" key="1">
    <citation type="submission" date="2024-10" db="EMBL/GenBank/DDBJ databases">
        <authorList>
            <person name="Lu C.-H."/>
        </authorList>
    </citation>
    <scope>NUCLEOTIDE SEQUENCE [LARGE SCALE GENOMIC DNA]</scope>
    <source>
        <strain evidence="6 7">22LXZD03-01</strain>
    </source>
</reference>
<feature type="domain" description="HpaB/PvcC/4-BUDH N-terminal" evidence="5">
    <location>
        <begin position="19"/>
        <end position="281"/>
    </location>
</feature>
<keyword evidence="3" id="KW-0560">Oxidoreductase</keyword>
<keyword evidence="7" id="KW-1185">Reference proteome</keyword>
<feature type="domain" description="HpaB/PvcC/4-BUDH C-terminal" evidence="4">
    <location>
        <begin position="289"/>
        <end position="479"/>
    </location>
</feature>
<protein>
    <submittedName>
        <fullName evidence="6">4-hydroxyphenylacetate 3-hydroxylase family protein</fullName>
    </submittedName>
</protein>
<dbReference type="InterPro" id="IPR036250">
    <property type="entry name" value="AcylCo_DH-like_C"/>
</dbReference>
<dbReference type="InterPro" id="IPR004925">
    <property type="entry name" value="HpaB/PvcC/4-BUDH"/>
</dbReference>
<dbReference type="PANTHER" id="PTHR36117:SF3">
    <property type="entry name" value="4-HYDROXYPHENYLACETATE 3-MONOOXYGENASE-RELATED"/>
    <property type="match status" value="1"/>
</dbReference>
<dbReference type="Gene3D" id="2.40.110.10">
    <property type="entry name" value="Butyryl-CoA Dehydrogenase, subunit A, domain 2"/>
    <property type="match status" value="1"/>
</dbReference>
<proteinExistence type="predicted"/>
<organism evidence="6 7">
    <name type="scientific">Pectobacterium jejuense</name>
    <dbReference type="NCBI Taxonomy" id="2974022"/>
    <lineage>
        <taxon>Bacteria</taxon>
        <taxon>Pseudomonadati</taxon>
        <taxon>Pseudomonadota</taxon>
        <taxon>Gammaproteobacteria</taxon>
        <taxon>Enterobacterales</taxon>
        <taxon>Pectobacteriaceae</taxon>
        <taxon>Pectobacterium</taxon>
    </lineage>
</organism>
<dbReference type="PANTHER" id="PTHR36117">
    <property type="entry name" value="4-HYDROXYPHENYLACETATE 3-MONOOXYGENASE-RELATED"/>
    <property type="match status" value="1"/>
</dbReference>
<dbReference type="SUPFAM" id="SSF56645">
    <property type="entry name" value="Acyl-CoA dehydrogenase NM domain-like"/>
    <property type="match status" value="1"/>
</dbReference>
<name>A0ABW8GYT3_9GAMM</name>
<dbReference type="Pfam" id="PF03241">
    <property type="entry name" value="HpaB"/>
    <property type="match status" value="1"/>
</dbReference>
<evidence type="ECO:0000256" key="3">
    <source>
        <dbReference type="ARBA" id="ARBA00023002"/>
    </source>
</evidence>
<evidence type="ECO:0000313" key="6">
    <source>
        <dbReference type="EMBL" id="MFJ5514469.1"/>
    </source>
</evidence>
<accession>A0ABW8GYT3</accession>
<evidence type="ECO:0000259" key="4">
    <source>
        <dbReference type="Pfam" id="PF03241"/>
    </source>
</evidence>